<feature type="domain" description="Mtf2-like C-terminal" evidence="2">
    <location>
        <begin position="114"/>
        <end position="271"/>
    </location>
</feature>
<proteinExistence type="predicted"/>
<sequence>MRTRICRSHKFHSTASTGSSNGSDASDSSDSTWKTIFSTLENDSTSLDRQEIRNLKPSDTLPPLIGNRRQLSNKKTNITAQESEIFEDILNLLFQHSPNQHQSIDKRKLPKRPRLKQSDTDLLLDKSREELLSCSNPVELFNWSKLNVLDVDPTSPTLPYLLTDLMVVFRDTYNNPHLSLSIFKYVKNRGVYHYVLGCTTPAYNELIATKWASFADINGVRDILEEMLTNGVKRDARTEQLVEDIRNDVMKQHNNDIDEQLAATLLRMEYTSSKPLKPSEKSSSRYVMTQDGATAKAVQWKEREQALEKAYIATRDTENLLKLKNSLEKSIEHIDSHLNAPPEKVQKSTLTNSLESEQDRTAQIDSLEKELELISKRLASLEAGSRHI</sequence>
<dbReference type="AlphaFoldDB" id="A0A4T0HFE9"/>
<organism evidence="3 4">
    <name type="scientific">Wallemia ichthyophaga</name>
    <dbReference type="NCBI Taxonomy" id="245174"/>
    <lineage>
        <taxon>Eukaryota</taxon>
        <taxon>Fungi</taxon>
        <taxon>Dikarya</taxon>
        <taxon>Basidiomycota</taxon>
        <taxon>Wallemiomycotina</taxon>
        <taxon>Wallemiomycetes</taxon>
        <taxon>Wallemiales</taxon>
        <taxon>Wallemiaceae</taxon>
        <taxon>Wallemia</taxon>
    </lineage>
</organism>
<dbReference type="GO" id="GO:0005739">
    <property type="term" value="C:mitochondrion"/>
    <property type="evidence" value="ECO:0007669"/>
    <property type="project" value="InterPro"/>
</dbReference>
<dbReference type="Pfam" id="PF19189">
    <property type="entry name" value="Mtf2"/>
    <property type="match status" value="1"/>
</dbReference>
<dbReference type="PANTHER" id="PTHR39468">
    <property type="entry name" value="CHROMOSOME 7, WHOLE GENOME SHOTGUN SEQUENCE"/>
    <property type="match status" value="1"/>
</dbReference>
<evidence type="ECO:0000313" key="3">
    <source>
        <dbReference type="EMBL" id="TIB13056.1"/>
    </source>
</evidence>
<evidence type="ECO:0000256" key="1">
    <source>
        <dbReference type="SAM" id="MobiDB-lite"/>
    </source>
</evidence>
<dbReference type="Proteomes" id="UP000306954">
    <property type="component" value="Unassembled WGS sequence"/>
</dbReference>
<evidence type="ECO:0000259" key="2">
    <source>
        <dbReference type="Pfam" id="PF19189"/>
    </source>
</evidence>
<feature type="compositionally biased region" description="Low complexity" evidence="1">
    <location>
        <begin position="13"/>
        <end position="29"/>
    </location>
</feature>
<dbReference type="EMBL" id="SPOF01000016">
    <property type="protein sequence ID" value="TIB13056.1"/>
    <property type="molecule type" value="Genomic_DNA"/>
</dbReference>
<feature type="region of interest" description="Disordered" evidence="1">
    <location>
        <begin position="56"/>
        <end position="75"/>
    </location>
</feature>
<accession>A0A4T0HFE9</accession>
<gene>
    <name evidence="3" type="ORF">E3P90_01789</name>
</gene>
<dbReference type="InterPro" id="IPR043837">
    <property type="entry name" value="Mtf2-like_C"/>
</dbReference>
<reference evidence="3 4" key="1">
    <citation type="submission" date="2019-03" db="EMBL/GenBank/DDBJ databases">
        <title>Sequencing 23 genomes of Wallemia ichthyophaga.</title>
        <authorList>
            <person name="Gostincar C."/>
        </authorList>
    </citation>
    <scope>NUCLEOTIDE SEQUENCE [LARGE SCALE GENOMIC DNA]</scope>
    <source>
        <strain evidence="3 4">EXF-8621</strain>
    </source>
</reference>
<feature type="region of interest" description="Disordered" evidence="1">
    <location>
        <begin position="1"/>
        <end position="29"/>
    </location>
</feature>
<feature type="compositionally biased region" description="Basic residues" evidence="1">
    <location>
        <begin position="1"/>
        <end position="12"/>
    </location>
</feature>
<evidence type="ECO:0000313" key="4">
    <source>
        <dbReference type="Proteomes" id="UP000306954"/>
    </source>
</evidence>
<comment type="caution">
    <text evidence="3">The sequence shown here is derived from an EMBL/GenBank/DDBJ whole genome shotgun (WGS) entry which is preliminary data.</text>
</comment>
<dbReference type="InterPro" id="IPR040009">
    <property type="entry name" value="Mtf2/C5D6.12-like"/>
</dbReference>
<protein>
    <recommendedName>
        <fullName evidence="2">Mtf2-like C-terminal domain-containing protein</fullName>
    </recommendedName>
</protein>
<name>A0A4T0HFE9_WALIC</name>
<dbReference type="PANTHER" id="PTHR39468:SF1">
    <property type="entry name" value="MTF2-LIKE C-TERMINAL DOMAIN-CONTAINING PROTEIN"/>
    <property type="match status" value="1"/>
</dbReference>
<dbReference type="OrthoDB" id="2444174at2759"/>